<dbReference type="Gene3D" id="1.20.190.20">
    <property type="entry name" value="14-3-3 domain"/>
    <property type="match status" value="1"/>
</dbReference>
<accession>A0A498KKV6</accession>
<keyword evidence="5" id="KW-1185">Reference proteome</keyword>
<dbReference type="SMART" id="SM00101">
    <property type="entry name" value="14_3_3"/>
    <property type="match status" value="1"/>
</dbReference>
<dbReference type="InterPro" id="IPR000308">
    <property type="entry name" value="14-3-3"/>
</dbReference>
<comment type="caution">
    <text evidence="4">The sequence shown here is derived from an EMBL/GenBank/DDBJ whole genome shotgun (WGS) entry which is preliminary data.</text>
</comment>
<keyword evidence="2" id="KW-0472">Membrane</keyword>
<feature type="domain" description="14-3-3" evidence="3">
    <location>
        <begin position="11"/>
        <end position="158"/>
    </location>
</feature>
<dbReference type="InterPro" id="IPR023410">
    <property type="entry name" value="14-3-3_domain"/>
</dbReference>
<feature type="transmembrane region" description="Helical" evidence="2">
    <location>
        <begin position="125"/>
        <end position="144"/>
    </location>
</feature>
<evidence type="ECO:0000313" key="5">
    <source>
        <dbReference type="Proteomes" id="UP000290289"/>
    </source>
</evidence>
<dbReference type="STRING" id="3750.A0A498KKV6"/>
<dbReference type="SUPFAM" id="SSF48445">
    <property type="entry name" value="14-3-3 protein"/>
    <property type="match status" value="1"/>
</dbReference>
<protein>
    <recommendedName>
        <fullName evidence="3">14-3-3 domain-containing protein</fullName>
    </recommendedName>
</protein>
<reference evidence="4 5" key="1">
    <citation type="submission" date="2018-10" db="EMBL/GenBank/DDBJ databases">
        <title>A high-quality apple genome assembly.</title>
        <authorList>
            <person name="Hu J."/>
        </authorList>
    </citation>
    <scope>NUCLEOTIDE SEQUENCE [LARGE SCALE GENOMIC DNA]</scope>
    <source>
        <strain evidence="5">cv. HFTH1</strain>
        <tissue evidence="4">Young leaf</tissue>
    </source>
</reference>
<dbReference type="EMBL" id="RDQH01000327">
    <property type="protein sequence ID" value="RXI07811.1"/>
    <property type="molecule type" value="Genomic_DNA"/>
</dbReference>
<sequence>MASAVPENLNEEQYVCLAKLAEQAKQYEVIGSLRVAWFIISSIKQKEEGRRNEEHVALVKQYRFKVETELSAIYAGILELLQSHLVPSATTRESKVFYLKLKGDYHRYLAGFKNGDETKTHQPHFITLTVKLLLLLLISLLLLLEAGMALSTWQGCHFLSIISE</sequence>
<evidence type="ECO:0000256" key="2">
    <source>
        <dbReference type="SAM" id="Phobius"/>
    </source>
</evidence>
<keyword evidence="2" id="KW-0812">Transmembrane</keyword>
<evidence type="ECO:0000259" key="3">
    <source>
        <dbReference type="SMART" id="SM00101"/>
    </source>
</evidence>
<evidence type="ECO:0000313" key="4">
    <source>
        <dbReference type="EMBL" id="RXI07811.1"/>
    </source>
</evidence>
<dbReference type="Pfam" id="PF00244">
    <property type="entry name" value="14-3-3"/>
    <property type="match status" value="1"/>
</dbReference>
<comment type="similarity">
    <text evidence="1">Belongs to the 14-3-3 family.</text>
</comment>
<dbReference type="InterPro" id="IPR036815">
    <property type="entry name" value="14-3-3_dom_sf"/>
</dbReference>
<dbReference type="Proteomes" id="UP000290289">
    <property type="component" value="Chromosome 1"/>
</dbReference>
<name>A0A498KKV6_MALDO</name>
<gene>
    <name evidence="4" type="ORF">DVH24_009842</name>
</gene>
<evidence type="ECO:0000256" key="1">
    <source>
        <dbReference type="ARBA" id="ARBA00006141"/>
    </source>
</evidence>
<proteinExistence type="inferred from homology"/>
<dbReference type="PRINTS" id="PR00305">
    <property type="entry name" value="1433ZETA"/>
</dbReference>
<dbReference type="AlphaFoldDB" id="A0A498KKV6"/>
<organism evidence="4 5">
    <name type="scientific">Malus domestica</name>
    <name type="common">Apple</name>
    <name type="synonym">Pyrus malus</name>
    <dbReference type="NCBI Taxonomy" id="3750"/>
    <lineage>
        <taxon>Eukaryota</taxon>
        <taxon>Viridiplantae</taxon>
        <taxon>Streptophyta</taxon>
        <taxon>Embryophyta</taxon>
        <taxon>Tracheophyta</taxon>
        <taxon>Spermatophyta</taxon>
        <taxon>Magnoliopsida</taxon>
        <taxon>eudicotyledons</taxon>
        <taxon>Gunneridae</taxon>
        <taxon>Pentapetalae</taxon>
        <taxon>rosids</taxon>
        <taxon>fabids</taxon>
        <taxon>Rosales</taxon>
        <taxon>Rosaceae</taxon>
        <taxon>Amygdaloideae</taxon>
        <taxon>Maleae</taxon>
        <taxon>Malus</taxon>
    </lineage>
</organism>
<dbReference type="PANTHER" id="PTHR18860">
    <property type="entry name" value="14-3-3 PROTEIN"/>
    <property type="match status" value="1"/>
</dbReference>
<keyword evidence="2" id="KW-1133">Transmembrane helix</keyword>